<dbReference type="EMBL" id="VSUB01000001">
    <property type="protein sequence ID" value="MYY64234.1"/>
    <property type="molecule type" value="Genomic_DNA"/>
</dbReference>
<comment type="subcellular location">
    <subcellularLocation>
        <location evidence="7">Cell membrane</location>
        <topology evidence="7">Single-pass membrane protein</topology>
    </subcellularLocation>
</comment>
<feature type="transmembrane region" description="Helical" evidence="7">
    <location>
        <begin position="21"/>
        <end position="45"/>
    </location>
</feature>
<organism evidence="8 15">
    <name type="scientific">Ligilactobacillus salivarius</name>
    <dbReference type="NCBI Taxonomy" id="1624"/>
    <lineage>
        <taxon>Bacteria</taxon>
        <taxon>Bacillati</taxon>
        <taxon>Bacillota</taxon>
        <taxon>Bacilli</taxon>
        <taxon>Lactobacillales</taxon>
        <taxon>Lactobacillaceae</taxon>
        <taxon>Ligilactobacillus</taxon>
    </lineage>
</organism>
<keyword evidence="3 7" id="KW-1133">Transmembrane helix</keyword>
<dbReference type="Proteomes" id="UP000029488">
    <property type="component" value="Chromosome"/>
</dbReference>
<dbReference type="Proteomes" id="UP000470980">
    <property type="component" value="Unassembled WGS sequence"/>
</dbReference>
<dbReference type="PANTHER" id="PTHR30518:SF2">
    <property type="entry name" value="ENDOLYTIC MUREIN TRANSGLYCOSYLASE"/>
    <property type="match status" value="1"/>
</dbReference>
<dbReference type="InterPro" id="IPR003770">
    <property type="entry name" value="MLTG-like"/>
</dbReference>
<dbReference type="CDD" id="cd08010">
    <property type="entry name" value="MltG_like"/>
    <property type="match status" value="1"/>
</dbReference>
<evidence type="ECO:0000256" key="7">
    <source>
        <dbReference type="HAMAP-Rule" id="MF_02065"/>
    </source>
</evidence>
<dbReference type="GO" id="GO:0005886">
    <property type="term" value="C:plasma membrane"/>
    <property type="evidence" value="ECO:0007669"/>
    <property type="project" value="UniProtKB-SubCell"/>
</dbReference>
<evidence type="ECO:0000256" key="6">
    <source>
        <dbReference type="ARBA" id="ARBA00023316"/>
    </source>
</evidence>
<name>A0A089RV91_9LACO</name>
<reference evidence="17 18" key="3">
    <citation type="journal article" date="2020" name="Food Funct.">
        <title>Screening of Lactobacillus salivarius strains from the feces of Chinese populations and the evaluation of their effects against intestinal inflammation in mice.</title>
        <authorList>
            <person name="Zhai Q."/>
            <person name="Shen X."/>
            <person name="Cen S."/>
            <person name="Zhang C."/>
            <person name="Tian F."/>
            <person name="Zhao J."/>
            <person name="Zhang H."/>
            <person name="Xue Y."/>
            <person name="Chen W."/>
        </authorList>
    </citation>
    <scope>NUCLEOTIDE SEQUENCE [LARGE SCALE GENOMIC DNA]</scope>
    <source>
        <strain evidence="10 19">FYNDL5_1.scaf</strain>
        <strain evidence="12 18">FZJTZ28M4.scaf</strain>
        <strain evidence="11 17">FZJTZ9M6.scaf</strain>
    </source>
</reference>
<evidence type="ECO:0000313" key="9">
    <source>
        <dbReference type="EMBL" id="MDF4185455.1"/>
    </source>
</evidence>
<protein>
    <recommendedName>
        <fullName evidence="7">Endolytic murein transglycosylase</fullName>
        <ecNumber evidence="7">4.2.2.29</ecNumber>
    </recommendedName>
    <alternativeName>
        <fullName evidence="7">Peptidoglycan lytic transglycosylase</fullName>
    </alternativeName>
    <alternativeName>
        <fullName evidence="7">Peptidoglycan polymerization terminase</fullName>
    </alternativeName>
</protein>
<evidence type="ECO:0000313" key="19">
    <source>
        <dbReference type="Proteomes" id="UP000471678"/>
    </source>
</evidence>
<evidence type="ECO:0000313" key="12">
    <source>
        <dbReference type="EMBL" id="MYZ65960.1"/>
    </source>
</evidence>
<reference evidence="14 20" key="4">
    <citation type="submission" date="2022-12" db="EMBL/GenBank/DDBJ databases">
        <title>Assessment of beneficial effects and identification of host adaptation-associated genes of Ligilactobacillus salivarius isolated from Meles meles.</title>
        <authorList>
            <person name="Wang Y."/>
        </authorList>
    </citation>
    <scope>NUCLEOTIDE SEQUENCE [LARGE SCALE GENOMIC DNA]</scope>
    <source>
        <strain evidence="14 20">S35</strain>
    </source>
</reference>
<reference evidence="9" key="5">
    <citation type="submission" date="2023-02" db="EMBL/GenBank/DDBJ databases">
        <title>Draft Whole-Genome Sequences of competitive exclusion Lactobacillus salivarius strains for Poultry.</title>
        <authorList>
            <person name="Ma L.M."/>
            <person name="Lopez-Guerra N."/>
            <person name="Zhang G."/>
        </authorList>
    </citation>
    <scope>NUCLEOTIDE SEQUENCE</scope>
    <source>
        <strain evidence="9">Salm-9</strain>
    </source>
</reference>
<dbReference type="EMBL" id="QFAS01000005">
    <property type="protein sequence ID" value="PWG52962.1"/>
    <property type="molecule type" value="Genomic_DNA"/>
</dbReference>
<dbReference type="EMBL" id="CP007646">
    <property type="protein sequence ID" value="AIR10512.1"/>
    <property type="molecule type" value="Genomic_DNA"/>
</dbReference>
<keyword evidence="2 7" id="KW-0812">Transmembrane</keyword>
<dbReference type="Gene3D" id="3.30.160.60">
    <property type="entry name" value="Classic Zinc Finger"/>
    <property type="match status" value="1"/>
</dbReference>
<evidence type="ECO:0000256" key="1">
    <source>
        <dbReference type="ARBA" id="ARBA00022475"/>
    </source>
</evidence>
<keyword evidence="6 7" id="KW-0961">Cell wall biogenesis/degradation</keyword>
<dbReference type="Gene3D" id="3.30.1490.480">
    <property type="entry name" value="Endolytic murein transglycosylase"/>
    <property type="match status" value="1"/>
</dbReference>
<dbReference type="PANTHER" id="PTHR30518">
    <property type="entry name" value="ENDOLYTIC MUREIN TRANSGLYCOSYLASE"/>
    <property type="match status" value="1"/>
</dbReference>
<reference evidence="13 16" key="2">
    <citation type="submission" date="2018-05" db="EMBL/GenBank/DDBJ databases">
        <title>Lactobacillus salivarius genome sequencing and assembly.</title>
        <authorList>
            <person name="Audisio C."/>
            <person name="Albarracin L."/>
            <person name="Torres M.J."/>
            <person name="Hebert E.M."/>
            <person name="Saavedra L."/>
        </authorList>
    </citation>
    <scope>NUCLEOTIDE SEQUENCE [LARGE SCALE GENOMIC DNA]</scope>
    <source>
        <strain evidence="13 16">A3iob</strain>
    </source>
</reference>
<dbReference type="KEGG" id="lsj:LSJ_0829"/>
<dbReference type="EC" id="4.2.2.29" evidence="7"/>
<gene>
    <name evidence="7 9" type="primary">mltG</name>
    <name evidence="13" type="ORF">DB362_03350</name>
    <name evidence="12" type="ORF">FYL06_03165</name>
    <name evidence="11" type="ORF">FYL10_01325</name>
    <name evidence="10" type="ORF">FYL25_02085</name>
    <name evidence="8" type="ORF">LSJ_0829</name>
    <name evidence="14" type="ORF">O2U02_04925</name>
    <name evidence="9" type="ORF">PV940_00070</name>
</gene>
<sequence>MKNDNTNYPSRSEKLKKQRGIAGKIVSWIVGILVVLVVLMGVMGYKYIHSSLQPLNANSTKKVEVKIPIGSSNKQIGDILEKNNIIKSGIVFDYYVKTNKVGNFKAGYYQLSPSMTLDEIAKKLQQGGQSNPHSNGTILIKEGASIDQVADVVQKNTKFKKQDFLKLMNDANFLNELKNKYPQLLSSAVDAKDTKYKLEGYLYPATYTVGKHDNLKAVVEQMVAKTNMEMKPYFDKISKSKYSVQQVLTLASLVEKEYGSADDRGKIAGVFENRLEQDMPLQSDVAIHYALNNSKSTVSYDDLEVDSPYNLYKNKGLGPGPFNNPSIDSVKAVLNPVDKDKGYLYFVANIKTKKVYFSKTYAEHQKNVKKLQKANGYEN</sequence>
<dbReference type="Proteomes" id="UP000245607">
    <property type="component" value="Unassembled WGS sequence"/>
</dbReference>
<dbReference type="GO" id="GO:0008932">
    <property type="term" value="F:lytic endotransglycosylase activity"/>
    <property type="evidence" value="ECO:0007669"/>
    <property type="project" value="UniProtKB-UniRule"/>
</dbReference>
<keyword evidence="1 7" id="KW-1003">Cell membrane</keyword>
<evidence type="ECO:0000313" key="18">
    <source>
        <dbReference type="Proteomes" id="UP000471300"/>
    </source>
</evidence>
<keyword evidence="5 7" id="KW-0456">Lyase</keyword>
<accession>A0A089RV91</accession>
<evidence type="ECO:0000313" key="14">
    <source>
        <dbReference type="EMBL" id="WHS16851.1"/>
    </source>
</evidence>
<dbReference type="GO" id="GO:0071555">
    <property type="term" value="P:cell wall organization"/>
    <property type="evidence" value="ECO:0007669"/>
    <property type="project" value="UniProtKB-KW"/>
</dbReference>
<dbReference type="EMBL" id="CP114509">
    <property type="protein sequence ID" value="WHS16851.1"/>
    <property type="molecule type" value="Genomic_DNA"/>
</dbReference>
<evidence type="ECO:0000313" key="13">
    <source>
        <dbReference type="EMBL" id="PWG52962.1"/>
    </source>
</evidence>
<evidence type="ECO:0000313" key="17">
    <source>
        <dbReference type="Proteomes" id="UP000470980"/>
    </source>
</evidence>
<comment type="catalytic activity">
    <reaction evidence="7">
        <text>a peptidoglycan chain = a peptidoglycan chain with N-acetyl-1,6-anhydromuramyl-[peptide] at the reducing end + a peptidoglycan chain with N-acetylglucosamine at the non-reducing end.</text>
        <dbReference type="EC" id="4.2.2.29"/>
    </reaction>
</comment>
<comment type="similarity">
    <text evidence="7">Belongs to the transglycosylase MltG family.</text>
</comment>
<keyword evidence="4 7" id="KW-0472">Membrane</keyword>
<evidence type="ECO:0000313" key="8">
    <source>
        <dbReference type="EMBL" id="AIR10512.1"/>
    </source>
</evidence>
<dbReference type="Proteomes" id="UP000471300">
    <property type="component" value="Unassembled WGS sequence"/>
</dbReference>
<proteinExistence type="inferred from homology"/>
<evidence type="ECO:0000313" key="11">
    <source>
        <dbReference type="EMBL" id="MYY72336.1"/>
    </source>
</evidence>
<dbReference type="Pfam" id="PF02618">
    <property type="entry name" value="YceG"/>
    <property type="match status" value="1"/>
</dbReference>
<evidence type="ECO:0000313" key="15">
    <source>
        <dbReference type="Proteomes" id="UP000029488"/>
    </source>
</evidence>
<dbReference type="Proteomes" id="UP001213566">
    <property type="component" value="Unassembled WGS sequence"/>
</dbReference>
<evidence type="ECO:0000256" key="3">
    <source>
        <dbReference type="ARBA" id="ARBA00022989"/>
    </source>
</evidence>
<feature type="site" description="Important for catalytic activity" evidence="7">
    <location>
        <position position="257"/>
    </location>
</feature>
<evidence type="ECO:0000256" key="2">
    <source>
        <dbReference type="ARBA" id="ARBA00022692"/>
    </source>
</evidence>
<dbReference type="Proteomes" id="UP000471678">
    <property type="component" value="Unassembled WGS sequence"/>
</dbReference>
<dbReference type="RefSeq" id="WP_003707868.1">
    <property type="nucleotide sequence ID" value="NZ_CP007646.1"/>
</dbReference>
<evidence type="ECO:0000313" key="20">
    <source>
        <dbReference type="Proteomes" id="UP001224533"/>
    </source>
</evidence>
<dbReference type="GO" id="GO:0009252">
    <property type="term" value="P:peptidoglycan biosynthetic process"/>
    <property type="evidence" value="ECO:0007669"/>
    <property type="project" value="UniProtKB-UniRule"/>
</dbReference>
<dbReference type="Proteomes" id="UP001224533">
    <property type="component" value="Chromosome"/>
</dbReference>
<dbReference type="AlphaFoldDB" id="A0A089RV91"/>
<evidence type="ECO:0000256" key="5">
    <source>
        <dbReference type="ARBA" id="ARBA00023239"/>
    </source>
</evidence>
<dbReference type="NCBIfam" id="TIGR00247">
    <property type="entry name" value="endolytic transglycosylase MltG"/>
    <property type="match status" value="1"/>
</dbReference>
<comment type="function">
    <text evidence="7">Functions as a peptidoglycan terminase that cleaves nascent peptidoglycan strands endolytically to terminate their elongation.</text>
</comment>
<dbReference type="EMBL" id="VSTR01000001">
    <property type="protein sequence ID" value="MYY72336.1"/>
    <property type="molecule type" value="Genomic_DNA"/>
</dbReference>
<evidence type="ECO:0000313" key="16">
    <source>
        <dbReference type="Proteomes" id="UP000245607"/>
    </source>
</evidence>
<dbReference type="EMBL" id="JARKHV010000001">
    <property type="protein sequence ID" value="MDF4185455.1"/>
    <property type="molecule type" value="Genomic_DNA"/>
</dbReference>
<dbReference type="HAMAP" id="MF_02065">
    <property type="entry name" value="MltG"/>
    <property type="match status" value="1"/>
</dbReference>
<evidence type="ECO:0000256" key="4">
    <source>
        <dbReference type="ARBA" id="ARBA00023136"/>
    </source>
</evidence>
<evidence type="ECO:0000313" key="10">
    <source>
        <dbReference type="EMBL" id="MYY64234.1"/>
    </source>
</evidence>
<reference evidence="8 15" key="1">
    <citation type="journal article" date="2014" name="BMC Genomics">
        <title>Unusual genome complexity in Lactobacillus salivarius JCM1046.</title>
        <authorList>
            <person name="Raftis E.J."/>
            <person name="Forde B.M."/>
            <person name="Claesson M.J."/>
            <person name="O'Toole P.W."/>
        </authorList>
    </citation>
    <scope>NUCLEOTIDE SEQUENCE [LARGE SCALE GENOMIC DNA]</scope>
    <source>
        <strain evidence="8 15">JCM1046</strain>
    </source>
</reference>
<dbReference type="EMBL" id="VSTU01000002">
    <property type="protein sequence ID" value="MYZ65960.1"/>
    <property type="molecule type" value="Genomic_DNA"/>
</dbReference>